<dbReference type="RefSeq" id="WP_152075868.1">
    <property type="nucleotide sequence ID" value="NZ_CAAKNU010000068.1"/>
</dbReference>
<proteinExistence type="predicted"/>
<sequence>MVASLFSELIKSTASPYEETLAYEFLYSDPSATLKRISGKTVGLGKTPSEVLEEESGLLDLRESDRYKEFQETIDHKLGSFDLFRYSISS</sequence>
<dbReference type="EMBL" id="CABWIE010000004">
    <property type="protein sequence ID" value="VWL88202.1"/>
    <property type="molecule type" value="Genomic_DNA"/>
</dbReference>
<protein>
    <submittedName>
        <fullName evidence="1">Uncharacterized protein</fullName>
    </submittedName>
</protein>
<reference evidence="1 2" key="1">
    <citation type="submission" date="2019-10" db="EMBL/GenBank/DDBJ databases">
        <authorList>
            <person name="Wolf R A."/>
        </authorList>
    </citation>
    <scope>NUCLEOTIDE SEQUENCE [LARGE SCALE GENOMIC DNA]</scope>
    <source>
        <strain evidence="1">Collinsella_aerofaciens_MC2</strain>
    </source>
</reference>
<name>A0A5K1IKV1_9ACTN</name>
<dbReference type="Proteomes" id="UP000361836">
    <property type="component" value="Unassembled WGS sequence"/>
</dbReference>
<keyword evidence="2" id="KW-1185">Reference proteome</keyword>
<evidence type="ECO:0000313" key="1">
    <source>
        <dbReference type="EMBL" id="VWL88202.1"/>
    </source>
</evidence>
<organism evidence="1 2">
    <name type="scientific">Collinsella aerofaciens</name>
    <dbReference type="NCBI Taxonomy" id="74426"/>
    <lineage>
        <taxon>Bacteria</taxon>
        <taxon>Bacillati</taxon>
        <taxon>Actinomycetota</taxon>
        <taxon>Coriobacteriia</taxon>
        <taxon>Coriobacteriales</taxon>
        <taxon>Coriobacteriaceae</taxon>
        <taxon>Collinsella</taxon>
    </lineage>
</organism>
<dbReference type="AlphaFoldDB" id="A0A5K1IKV1"/>
<evidence type="ECO:0000313" key="2">
    <source>
        <dbReference type="Proteomes" id="UP000361836"/>
    </source>
</evidence>
<accession>A0A5K1IKV1</accession>
<gene>
    <name evidence="1" type="ORF">KCJAJFAP_01592</name>
</gene>